<reference evidence="2" key="1">
    <citation type="submission" date="2021-02" db="EMBL/GenBank/DDBJ databases">
        <authorList>
            <person name="Nowell W R."/>
        </authorList>
    </citation>
    <scope>NUCLEOTIDE SEQUENCE</scope>
</reference>
<gene>
    <name evidence="2" type="ORF">OTI717_LOCUS25080</name>
</gene>
<sequence length="79" mass="8693">MINIISSLTLFGLLIINYVSATWPKIGGQVFGVHTTYHGAYEVGACELPKSSYAIVYPIALGNIESLKHLKWRPELCGQ</sequence>
<name>A0A819IZ28_9BILA</name>
<protein>
    <submittedName>
        <fullName evidence="2">Uncharacterized protein</fullName>
    </submittedName>
</protein>
<comment type="caution">
    <text evidence="2">The sequence shown here is derived from an EMBL/GenBank/DDBJ whole genome shotgun (WGS) entry which is preliminary data.</text>
</comment>
<proteinExistence type="predicted"/>
<feature type="signal peptide" evidence="1">
    <location>
        <begin position="1"/>
        <end position="21"/>
    </location>
</feature>
<evidence type="ECO:0000313" key="3">
    <source>
        <dbReference type="Proteomes" id="UP000663823"/>
    </source>
</evidence>
<evidence type="ECO:0000256" key="1">
    <source>
        <dbReference type="SAM" id="SignalP"/>
    </source>
</evidence>
<evidence type="ECO:0000313" key="2">
    <source>
        <dbReference type="EMBL" id="CAF3925944.1"/>
    </source>
</evidence>
<organism evidence="2 3">
    <name type="scientific">Rotaria sordida</name>
    <dbReference type="NCBI Taxonomy" id="392033"/>
    <lineage>
        <taxon>Eukaryota</taxon>
        <taxon>Metazoa</taxon>
        <taxon>Spiralia</taxon>
        <taxon>Gnathifera</taxon>
        <taxon>Rotifera</taxon>
        <taxon>Eurotatoria</taxon>
        <taxon>Bdelloidea</taxon>
        <taxon>Philodinida</taxon>
        <taxon>Philodinidae</taxon>
        <taxon>Rotaria</taxon>
    </lineage>
</organism>
<dbReference type="EMBL" id="CAJOAX010004891">
    <property type="protein sequence ID" value="CAF3925944.1"/>
    <property type="molecule type" value="Genomic_DNA"/>
</dbReference>
<accession>A0A819IZ28</accession>
<dbReference type="Proteomes" id="UP000663823">
    <property type="component" value="Unassembled WGS sequence"/>
</dbReference>
<dbReference type="AlphaFoldDB" id="A0A819IZ28"/>
<feature type="non-terminal residue" evidence="2">
    <location>
        <position position="79"/>
    </location>
</feature>
<keyword evidence="1" id="KW-0732">Signal</keyword>
<feature type="chain" id="PRO_5032908432" evidence="1">
    <location>
        <begin position="22"/>
        <end position="79"/>
    </location>
</feature>